<keyword evidence="1" id="KW-0472">Membrane</keyword>
<evidence type="ECO:0000313" key="2">
    <source>
        <dbReference type="EMBL" id="MBS2126561.1"/>
    </source>
</evidence>
<dbReference type="EMBL" id="JAGVRH010000012">
    <property type="protein sequence ID" value="MBS2126561.1"/>
    <property type="molecule type" value="Genomic_DNA"/>
</dbReference>
<dbReference type="RefSeq" id="WP_212332029.1">
    <property type="nucleotide sequence ID" value="NZ_JAGVRH010000012.1"/>
</dbReference>
<gene>
    <name evidence="2" type="ORF">J8J04_02585</name>
</gene>
<dbReference type="Proteomes" id="UP000811481">
    <property type="component" value="Unassembled WGS sequence"/>
</dbReference>
<keyword evidence="1" id="KW-0812">Transmembrane</keyword>
<sequence>MQIFNYNIDVFISKINIYVTIIISFCKVRFNSIIALKSVDFSLGNIFNSIEIILQFALTIFYFLIFITVLAFVVSPIFNIIKIIIKLIFKIIKLPFKLIIKLIKIFNKSKSLIKPSVESSIKTNIPDKTDLIKLQKKISELEYKLNLQQKRNNVIKSINNQNYNQRGK</sequence>
<evidence type="ECO:0000313" key="3">
    <source>
        <dbReference type="Proteomes" id="UP000811481"/>
    </source>
</evidence>
<feature type="transmembrane region" description="Helical" evidence="1">
    <location>
        <begin position="52"/>
        <end position="74"/>
    </location>
</feature>
<name>A0ABS5K3Q8_9MOLU</name>
<reference evidence="2" key="1">
    <citation type="submission" date="2021-04" db="EMBL/GenBank/DDBJ databases">
        <title>Draft genome sequence of StrPh-CL8, a phytoplasma strain causing strawberry phyllody in Chile.</title>
        <authorList>
            <person name="Cui W."/>
            <person name="Zamorano A."/>
            <person name="Fiore N."/>
        </authorList>
    </citation>
    <scope>NUCLEOTIDE SEQUENCE [LARGE SCALE GENOMIC DNA]</scope>
    <source>
        <strain evidence="2">StrPh-Cl</strain>
    </source>
</reference>
<keyword evidence="3" id="KW-1185">Reference proteome</keyword>
<keyword evidence="1" id="KW-1133">Transmembrane helix</keyword>
<proteinExistence type="predicted"/>
<evidence type="ECO:0000256" key="1">
    <source>
        <dbReference type="SAM" id="Phobius"/>
    </source>
</evidence>
<comment type="caution">
    <text evidence="2">The sequence shown here is derived from an EMBL/GenBank/DDBJ whole genome shotgun (WGS) entry which is preliminary data.</text>
</comment>
<protein>
    <submittedName>
        <fullName evidence="2">Uncharacterized protein</fullName>
    </submittedName>
</protein>
<organism evidence="2 3">
    <name type="scientific">'Fragaria x ananassa' phyllody phytoplasma</name>
    <dbReference type="NCBI Taxonomy" id="2358428"/>
    <lineage>
        <taxon>Bacteria</taxon>
        <taxon>Bacillati</taxon>
        <taxon>Mycoplasmatota</taxon>
        <taxon>Mollicutes</taxon>
        <taxon>Acholeplasmatales</taxon>
        <taxon>Acholeplasmataceae</taxon>
        <taxon>Candidatus Phytoplasma</taxon>
        <taxon>16SrXIII (Mexican periwinkle virescence group)</taxon>
    </lineage>
</organism>
<accession>A0ABS5K3Q8</accession>